<feature type="transmembrane region" description="Helical" evidence="7">
    <location>
        <begin position="212"/>
        <end position="232"/>
    </location>
</feature>
<dbReference type="InterPro" id="IPR035952">
    <property type="entry name" value="Rhomboid-like_sf"/>
</dbReference>
<dbReference type="AlphaFoldDB" id="A0A142FZQ0"/>
<dbReference type="KEGG" id="aact:ACT75_04755"/>
<feature type="domain" description="Peptidase S54 rhomboid" evidence="8">
    <location>
        <begin position="148"/>
        <end position="283"/>
    </location>
</feature>
<feature type="transmembrane region" description="Helical" evidence="7">
    <location>
        <begin position="111"/>
        <end position="130"/>
    </location>
</feature>
<feature type="transmembrane region" description="Helical" evidence="7">
    <location>
        <begin position="187"/>
        <end position="206"/>
    </location>
</feature>
<dbReference type="RefSeq" id="WP_005543201.1">
    <property type="nucleotide sequence ID" value="NZ_CP012959.1"/>
</dbReference>
<evidence type="ECO:0000256" key="7">
    <source>
        <dbReference type="SAM" id="Phobius"/>
    </source>
</evidence>
<keyword evidence="11" id="KW-0645">Protease</keyword>
<reference evidence="11 14" key="3">
    <citation type="submission" date="2019-08" db="EMBL/GenBank/DDBJ databases">
        <title>Whole genome sequencing of Aggregatibacter actinomycetemcomitans cultured from blood stream infections in Denmark reveals a novel phylogenetic lineage expressing serotype a membrane O polysaccharide.</title>
        <authorList>
            <person name="Nedergaard S."/>
            <person name="Kobel C.M."/>
            <person name="Nielsen M.B."/>
            <person name="Moeller R.T."/>
            <person name="Jensen A.B."/>
            <person name="Noerskov-Lauritsen N."/>
        </authorList>
    </citation>
    <scope>NUCLEOTIDE SEQUENCE [LARGE SCALE GENOMIC DNA]</scope>
    <source>
        <strain evidence="11 14">PN_563</strain>
    </source>
</reference>
<dbReference type="Proteomes" id="UP000323012">
    <property type="component" value="Unassembled WGS sequence"/>
</dbReference>
<dbReference type="InterPro" id="IPR022764">
    <property type="entry name" value="Peptidase_S54_rhomboid_dom"/>
</dbReference>
<keyword evidence="5 7" id="KW-1133">Transmembrane helix</keyword>
<dbReference type="Proteomes" id="UP000226080">
    <property type="component" value="Unassembled WGS sequence"/>
</dbReference>
<dbReference type="EMBL" id="CP012959">
    <property type="protein sequence ID" value="AMQ93880.1"/>
    <property type="molecule type" value="Genomic_DNA"/>
</dbReference>
<name>A0A142FZQ0_AGGAC</name>
<dbReference type="GO" id="GO:0016020">
    <property type="term" value="C:membrane"/>
    <property type="evidence" value="ECO:0007669"/>
    <property type="project" value="UniProtKB-SubCell"/>
</dbReference>
<feature type="transmembrane region" description="Helical" evidence="7">
    <location>
        <begin position="267"/>
        <end position="283"/>
    </location>
</feature>
<accession>A0A142FZQ0</accession>
<keyword evidence="13" id="KW-1185">Reference proteome</keyword>
<dbReference type="EMBL" id="VSED01000021">
    <property type="protein sequence ID" value="TYA38594.1"/>
    <property type="molecule type" value="Genomic_DNA"/>
</dbReference>
<evidence type="ECO:0000313" key="13">
    <source>
        <dbReference type="Proteomes" id="UP000226080"/>
    </source>
</evidence>
<dbReference type="Gene3D" id="1.20.1540.10">
    <property type="entry name" value="Rhomboid-like"/>
    <property type="match status" value="1"/>
</dbReference>
<dbReference type="PANTHER" id="PTHR43731">
    <property type="entry name" value="RHOMBOID PROTEASE"/>
    <property type="match status" value="1"/>
</dbReference>
<dbReference type="eggNOG" id="COG0705">
    <property type="taxonomic scope" value="Bacteria"/>
</dbReference>
<proteinExistence type="inferred from homology"/>
<dbReference type="EMBL" id="PCGW01000019">
    <property type="protein sequence ID" value="PHO20009.1"/>
    <property type="molecule type" value="Genomic_DNA"/>
</dbReference>
<evidence type="ECO:0000256" key="5">
    <source>
        <dbReference type="ARBA" id="ARBA00022989"/>
    </source>
</evidence>
<dbReference type="SUPFAM" id="SSF144091">
    <property type="entry name" value="Rhomboid-like"/>
    <property type="match status" value="1"/>
</dbReference>
<protein>
    <submittedName>
        <fullName evidence="9">GlpG protein</fullName>
    </submittedName>
    <submittedName>
        <fullName evidence="11">Rhomboid family intramembrane serine protease</fullName>
    </submittedName>
</protein>
<reference evidence="9 12" key="1">
    <citation type="submission" date="2015-10" db="EMBL/GenBank/DDBJ databases">
        <title>Tn-seq of a polymicrobial infection.</title>
        <authorList>
            <person name="Stacy A."/>
            <person name="Rumbaugh K.P."/>
            <person name="Whiteley M."/>
        </authorList>
    </citation>
    <scope>NUCLEOTIDE SEQUENCE [LARGE SCALE GENOMIC DNA]</scope>
    <source>
        <strain evidence="9 12">624</strain>
    </source>
</reference>
<dbReference type="GO" id="GO:0006508">
    <property type="term" value="P:proteolysis"/>
    <property type="evidence" value="ECO:0007669"/>
    <property type="project" value="UniProtKB-KW"/>
</dbReference>
<dbReference type="GO" id="GO:0004252">
    <property type="term" value="F:serine-type endopeptidase activity"/>
    <property type="evidence" value="ECO:0007669"/>
    <property type="project" value="InterPro"/>
</dbReference>
<dbReference type="Pfam" id="PF01694">
    <property type="entry name" value="Rhomboid"/>
    <property type="match status" value="1"/>
</dbReference>
<organism evidence="11 14">
    <name type="scientific">Aggregatibacter actinomycetemcomitans</name>
    <name type="common">Actinobacillus actinomycetemcomitans</name>
    <name type="synonym">Haemophilus actinomycetemcomitans</name>
    <dbReference type="NCBI Taxonomy" id="714"/>
    <lineage>
        <taxon>Bacteria</taxon>
        <taxon>Pseudomonadati</taxon>
        <taxon>Pseudomonadota</taxon>
        <taxon>Gammaproteobacteria</taxon>
        <taxon>Pasteurellales</taxon>
        <taxon>Pasteurellaceae</taxon>
        <taxon>Aggregatibacter</taxon>
    </lineage>
</organism>
<dbReference type="InterPro" id="IPR050925">
    <property type="entry name" value="Rhomboid_protease_S54"/>
</dbReference>
<evidence type="ECO:0000256" key="2">
    <source>
        <dbReference type="ARBA" id="ARBA00009045"/>
    </source>
</evidence>
<keyword evidence="4" id="KW-0378">Hydrolase</keyword>
<evidence type="ECO:0000259" key="8">
    <source>
        <dbReference type="Pfam" id="PF01694"/>
    </source>
</evidence>
<keyword evidence="3 7" id="KW-0812">Transmembrane</keyword>
<dbReference type="SMR" id="A0A142FZQ0"/>
<evidence type="ECO:0000313" key="9">
    <source>
        <dbReference type="EMBL" id="AMQ93880.1"/>
    </source>
</evidence>
<reference evidence="10 13" key="2">
    <citation type="submission" date="2017-10" db="EMBL/GenBank/DDBJ databases">
        <title>Draft genome sequences of Aggregatibacter actinomycetemcomitans strains 310a and 310b.</title>
        <authorList>
            <person name="May A.C."/>
            <person name="Ohta H."/>
            <person name="Maeda H."/>
            <person name="Kokeguchi S."/>
            <person name="Cugini C."/>
        </authorList>
    </citation>
    <scope>NUCLEOTIDE SEQUENCE [LARGE SCALE GENOMIC DNA]</scope>
    <source>
        <strain evidence="10 13">310b</strain>
    </source>
</reference>
<dbReference type="PANTHER" id="PTHR43731:SF14">
    <property type="entry name" value="PRESENILIN-ASSOCIATED RHOMBOID-LIKE PROTEIN, MITOCHONDRIAL"/>
    <property type="match status" value="1"/>
</dbReference>
<evidence type="ECO:0000256" key="3">
    <source>
        <dbReference type="ARBA" id="ARBA00022692"/>
    </source>
</evidence>
<dbReference type="OrthoDB" id="9778341at2"/>
<gene>
    <name evidence="9" type="ORF">ACT75_04755</name>
    <name evidence="10" type="ORF">CQR80_09245</name>
    <name evidence="11" type="ORF">FXB79_08030</name>
</gene>
<feature type="transmembrane region" description="Helical" evidence="7">
    <location>
        <begin position="150"/>
        <end position="175"/>
    </location>
</feature>
<evidence type="ECO:0000313" key="12">
    <source>
        <dbReference type="Proteomes" id="UP000072236"/>
    </source>
</evidence>
<comment type="similarity">
    <text evidence="2">Belongs to the peptidase S54 family.</text>
</comment>
<comment type="subcellular location">
    <subcellularLocation>
        <location evidence="1">Membrane</location>
        <topology evidence="1">Multi-pass membrane protein</topology>
    </subcellularLocation>
</comment>
<evidence type="ECO:0000313" key="10">
    <source>
        <dbReference type="EMBL" id="PHO20009.1"/>
    </source>
</evidence>
<evidence type="ECO:0000256" key="6">
    <source>
        <dbReference type="ARBA" id="ARBA00023136"/>
    </source>
</evidence>
<keyword evidence="6 7" id="KW-0472">Membrane</keyword>
<evidence type="ECO:0000313" key="14">
    <source>
        <dbReference type="Proteomes" id="UP000323012"/>
    </source>
</evidence>
<dbReference type="Proteomes" id="UP000072236">
    <property type="component" value="Chromosome"/>
</dbReference>
<evidence type="ECO:0000256" key="1">
    <source>
        <dbReference type="ARBA" id="ARBA00004141"/>
    </source>
</evidence>
<sequence length="291" mass="32667">MQHLFGSEIPALVSHFRDHIRAKYQVELVIEEKINEQGEPIYHVFLPQNAPHFEAIVQECDGFLQEWLKGQNAQAWQNGTSPVRVRAVSASDEMLPLNRISLVTYLQLRKITVIVTALCALIYLGMLFGFAEPIVLFSHFPDEANQYGEIWRYFSHTLVHLSNMHILFNLTWWWIFGGTIERHLGSFKLLQIYFLAGAVSGIAQNMVSGPAFFGLSGVVYAVLGYVFVLDKLNKQTDFDVPDGFFNMLVVGILLGFAGPLVDINIGNTAHISGLLVGVLLAFADRNIRVKS</sequence>
<evidence type="ECO:0000256" key="4">
    <source>
        <dbReference type="ARBA" id="ARBA00022801"/>
    </source>
</evidence>
<evidence type="ECO:0000313" key="11">
    <source>
        <dbReference type="EMBL" id="TYA38594.1"/>
    </source>
</evidence>
<feature type="transmembrane region" description="Helical" evidence="7">
    <location>
        <begin position="244"/>
        <end position="261"/>
    </location>
</feature>